<keyword evidence="26" id="KW-1185">Reference proteome</keyword>
<evidence type="ECO:0000256" key="2">
    <source>
        <dbReference type="ARBA" id="ARBA00011902"/>
    </source>
</evidence>
<dbReference type="Gene3D" id="3.30.200.20">
    <property type="entry name" value="Phosphorylase Kinase, domain 1"/>
    <property type="match status" value="1"/>
</dbReference>
<dbReference type="PROSITE" id="PS50011">
    <property type="entry name" value="PROTEIN_KINASE_DOM"/>
    <property type="match status" value="1"/>
</dbReference>
<dbReference type="SUPFAM" id="SSF49785">
    <property type="entry name" value="Galactose-binding domain-like"/>
    <property type="match status" value="1"/>
</dbReference>
<keyword evidence="8" id="KW-0418">Kinase</keyword>
<evidence type="ECO:0000256" key="6">
    <source>
        <dbReference type="ARBA" id="ARBA00022737"/>
    </source>
</evidence>
<evidence type="ECO:0000313" key="25">
    <source>
        <dbReference type="Ensembl" id="ENSSAUP00010051373.1"/>
    </source>
</evidence>
<dbReference type="InterPro" id="IPR020635">
    <property type="entry name" value="Tyr_kinase_cat_dom"/>
</dbReference>
<keyword evidence="11 20" id="KW-0472">Membrane</keyword>
<evidence type="ECO:0000256" key="15">
    <source>
        <dbReference type="ARBA" id="ARBA00051243"/>
    </source>
</evidence>
<evidence type="ECO:0000256" key="10">
    <source>
        <dbReference type="ARBA" id="ARBA00022989"/>
    </source>
</evidence>
<evidence type="ECO:0000256" key="12">
    <source>
        <dbReference type="ARBA" id="ARBA00023137"/>
    </source>
</evidence>
<evidence type="ECO:0000256" key="19">
    <source>
        <dbReference type="PROSITE-ProRule" id="PRU10141"/>
    </source>
</evidence>
<dbReference type="PIRSF" id="PIRSF000666">
    <property type="entry name" value="TyrPK_ephrin_receptor"/>
    <property type="match status" value="1"/>
</dbReference>
<dbReference type="Gene3D" id="2.60.120.260">
    <property type="entry name" value="Galactose-binding domain-like"/>
    <property type="match status" value="1"/>
</dbReference>
<dbReference type="FunFam" id="1.10.510.10:FF:000089">
    <property type="entry name" value="Tyrosine-protein kinase receptor TYRO3"/>
    <property type="match status" value="1"/>
</dbReference>
<dbReference type="SUPFAM" id="SSF49265">
    <property type="entry name" value="Fibronectin type III"/>
    <property type="match status" value="1"/>
</dbReference>
<evidence type="ECO:0000259" key="24">
    <source>
        <dbReference type="PROSITE" id="PS51550"/>
    </source>
</evidence>
<dbReference type="Gene3D" id="1.10.510.10">
    <property type="entry name" value="Transferase(Phosphotransferase) domain 1"/>
    <property type="match status" value="1"/>
</dbReference>
<dbReference type="InterPro" id="IPR017441">
    <property type="entry name" value="Protein_kinase_ATP_BS"/>
</dbReference>
<feature type="disulfide bond" evidence="18">
    <location>
        <begin position="76"/>
        <end position="184"/>
    </location>
</feature>
<keyword evidence="5 20" id="KW-0812">Transmembrane</keyword>
<evidence type="ECO:0000256" key="17">
    <source>
        <dbReference type="PIRSR" id="PIRSR000666-2"/>
    </source>
</evidence>
<feature type="binding site" evidence="17 19">
    <location>
        <position position="580"/>
    </location>
    <ligand>
        <name>ATP</name>
        <dbReference type="ChEBI" id="CHEBI:30616"/>
    </ligand>
</feature>
<dbReference type="InterPro" id="IPR013783">
    <property type="entry name" value="Ig-like_fold"/>
</dbReference>
<dbReference type="EC" id="2.7.10.1" evidence="2"/>
<dbReference type="Pfam" id="PF00041">
    <property type="entry name" value="fn3"/>
    <property type="match status" value="1"/>
</dbReference>
<dbReference type="GO" id="GO:0001779">
    <property type="term" value="P:natural killer cell differentiation"/>
    <property type="evidence" value="ECO:0007669"/>
    <property type="project" value="TreeGrafter"/>
</dbReference>
<evidence type="ECO:0000256" key="3">
    <source>
        <dbReference type="ARBA" id="ARBA00022553"/>
    </source>
</evidence>
<evidence type="ECO:0000259" key="23">
    <source>
        <dbReference type="PROSITE" id="PS50853"/>
    </source>
</evidence>
<name>A0A671XJW5_SPAAU</name>
<dbReference type="InParanoid" id="A0A671XJW5"/>
<keyword evidence="9 17" id="KW-0067">ATP-binding</keyword>
<dbReference type="InterPro" id="IPR016257">
    <property type="entry name" value="Tyr_kinase_ephrin_rcpt"/>
</dbReference>
<dbReference type="InterPro" id="IPR003961">
    <property type="entry name" value="FN3_dom"/>
</dbReference>
<dbReference type="GeneTree" id="ENSGT00940000155669"/>
<feature type="domain" description="Fibronectin type-III" evidence="23">
    <location>
        <begin position="319"/>
        <end position="424"/>
    </location>
</feature>
<dbReference type="SMART" id="SM01411">
    <property type="entry name" value="Ephrin_rec_like"/>
    <property type="match status" value="1"/>
</dbReference>
<dbReference type="GO" id="GO:0043235">
    <property type="term" value="C:receptor complex"/>
    <property type="evidence" value="ECO:0007669"/>
    <property type="project" value="TreeGrafter"/>
</dbReference>
<keyword evidence="10 20" id="KW-1133">Transmembrane helix</keyword>
<dbReference type="InterPro" id="IPR036116">
    <property type="entry name" value="FN3_sf"/>
</dbReference>
<keyword evidence="12" id="KW-0829">Tyrosine-protein kinase</keyword>
<dbReference type="PANTHER" id="PTHR24416">
    <property type="entry name" value="TYROSINE-PROTEIN KINASE RECEPTOR"/>
    <property type="match status" value="1"/>
</dbReference>
<keyword evidence="13" id="KW-0675">Receptor</keyword>
<dbReference type="PROSITE" id="PS50853">
    <property type="entry name" value="FN3"/>
    <property type="match status" value="1"/>
</dbReference>
<gene>
    <name evidence="25" type="primary">si:ch73-40a2.1</name>
</gene>
<evidence type="ECO:0000256" key="20">
    <source>
        <dbReference type="SAM" id="Phobius"/>
    </source>
</evidence>
<sequence>MAVCNTTLFCVWHVLILMWIWTLEAGSDIQYQAEEEEIFHSDKQTTLEWTSDPPKKWSEIRLRVGTQRLVPVLQACVGTETRTILSQWMERKHANDLLMDIAFAQEEEPSGQLIPLKVHLVNSDTPITTLPRGWSALDLQTLRRFPETVSPHEISSHLKRSRALSLGPVQCRGFQIIFSYSGTCVLVTSIRLYYRRCPHIVANLTLFEGTGAGSGNLTGTCVKGAVEVSPPVRECKVDGIWGPLLGGCTCEPGHQVMGDTCQACRMGYHKAANESGGCRLCPPNSRTHEEGSERCDCLQGFSRLPTDPEDLGCTKPPSAPVNLTARHHNDSVLLMTWDPPHDWGGRQEVMYHVNCEKEAEARWRACGDDVVVLPDSVRLNGTSVSITGLNPQHNYRLLVKAWNNISTLQGGPPSSTATVTIHRWKVPPVVNAATQAFNISEQEITPAPKEQSRFSQWLTVGVLFGILLLVAVIPIAVGALCRNYAKLRSDQDVELLPMDAVISYRRAQAAEAAPQQANMVQDVDQLLEGLSGRLLASLKDVLVERHKLTLGKELGRGEFGSVYKGVFTTNEGMEIKVAVKTLRVGFYSHEDLHEFLREAEIMQSFNHENVVGLLGVTLQREQDIPLPVPLVILPYMKHGDLRQFLIGTRYGYIPMFVPHQSLLRFMIDIAAGMDYLSLQGFLHRDLAARNCMLGDDLRVCVADFGLSKKIYSSNYYRQKVATRLPVKWMAMESLSDSVYTNKSDVWAFGVTMWEIVSRGRTPYPGIPNHELLDLLLSGHRLKLPKDCDHKLYEVMQSCWDKQPSHRPGFRELGETLKGLLSELPELEASQEASYINQALEVATAAASQESETDSGRRLGNVYLSAPVGAAAARDEDGYLKCITGPLVKGDDNH</sequence>
<keyword evidence="21" id="KW-0732">Signal</keyword>
<dbReference type="Gene3D" id="2.10.50.10">
    <property type="entry name" value="Tumor Necrosis Factor Receptor, subunit A, domain 2"/>
    <property type="match status" value="1"/>
</dbReference>
<dbReference type="Pfam" id="PF07714">
    <property type="entry name" value="PK_Tyr_Ser-Thr"/>
    <property type="match status" value="1"/>
</dbReference>
<dbReference type="OMA" id="PHDLGCS"/>
<keyword evidence="4" id="KW-0808">Transferase</keyword>
<feature type="transmembrane region" description="Helical" evidence="20">
    <location>
        <begin position="457"/>
        <end position="481"/>
    </location>
</feature>
<dbReference type="SUPFAM" id="SSF56112">
    <property type="entry name" value="Protein kinase-like (PK-like)"/>
    <property type="match status" value="1"/>
</dbReference>
<dbReference type="PANTHER" id="PTHR24416:SF323">
    <property type="entry name" value="TYROSINE-PROTEIN KINASE RECEPTOR UFO"/>
    <property type="match status" value="1"/>
</dbReference>
<evidence type="ECO:0000259" key="22">
    <source>
        <dbReference type="PROSITE" id="PS50011"/>
    </source>
</evidence>
<reference evidence="25" key="3">
    <citation type="submission" date="2025-09" db="UniProtKB">
        <authorList>
            <consortium name="Ensembl"/>
        </authorList>
    </citation>
    <scope>IDENTIFICATION</scope>
</reference>
<dbReference type="InterPro" id="IPR008979">
    <property type="entry name" value="Galactose-bd-like_sf"/>
</dbReference>
<dbReference type="CDD" id="cd00063">
    <property type="entry name" value="FN3"/>
    <property type="match status" value="1"/>
</dbReference>
<dbReference type="SMART" id="SM00060">
    <property type="entry name" value="FN3"/>
    <property type="match status" value="1"/>
</dbReference>
<evidence type="ECO:0000256" key="7">
    <source>
        <dbReference type="ARBA" id="ARBA00022741"/>
    </source>
</evidence>
<dbReference type="Ensembl" id="ENSSAUT00010054030.1">
    <property type="protein sequence ID" value="ENSSAUP00010051373.1"/>
    <property type="gene ID" value="ENSSAUG00010021338.1"/>
</dbReference>
<evidence type="ECO:0000256" key="5">
    <source>
        <dbReference type="ARBA" id="ARBA00022692"/>
    </source>
</evidence>
<dbReference type="GO" id="GO:0005003">
    <property type="term" value="F:ephrin receptor activity"/>
    <property type="evidence" value="ECO:0007669"/>
    <property type="project" value="InterPro"/>
</dbReference>
<dbReference type="PROSITE" id="PS51550">
    <property type="entry name" value="EPH_LBD"/>
    <property type="match status" value="1"/>
</dbReference>
<comment type="subcellular location">
    <subcellularLocation>
        <location evidence="1">Membrane</location>
        <topology evidence="1">Single-pass type I membrane protein</topology>
    </subcellularLocation>
</comment>
<evidence type="ECO:0000313" key="26">
    <source>
        <dbReference type="Proteomes" id="UP000472265"/>
    </source>
</evidence>
<keyword evidence="7 17" id="KW-0547">Nucleotide-binding</keyword>
<dbReference type="GO" id="GO:0005886">
    <property type="term" value="C:plasma membrane"/>
    <property type="evidence" value="ECO:0007669"/>
    <property type="project" value="InterPro"/>
</dbReference>
<keyword evidence="18" id="KW-1015">Disulfide bond</keyword>
<feature type="binding site" evidence="17">
    <location>
        <begin position="554"/>
        <end position="562"/>
    </location>
    <ligand>
        <name>ATP</name>
        <dbReference type="ChEBI" id="CHEBI:30616"/>
    </ligand>
</feature>
<dbReference type="FunFam" id="2.10.50.10:FF:000001">
    <property type="entry name" value="Ephrin type-A receptor 5"/>
    <property type="match status" value="1"/>
</dbReference>
<reference evidence="25" key="1">
    <citation type="submission" date="2021-04" db="EMBL/GenBank/DDBJ databases">
        <authorList>
            <consortium name="Wellcome Sanger Institute Data Sharing"/>
        </authorList>
    </citation>
    <scope>NUCLEOTIDE SEQUENCE [LARGE SCALE GENOMIC DNA]</scope>
</reference>
<dbReference type="PROSITE" id="PS00109">
    <property type="entry name" value="PROTEIN_KINASE_TYR"/>
    <property type="match status" value="1"/>
</dbReference>
<evidence type="ECO:0000256" key="1">
    <source>
        <dbReference type="ARBA" id="ARBA00004479"/>
    </source>
</evidence>
<dbReference type="InterPro" id="IPR050122">
    <property type="entry name" value="RTK"/>
</dbReference>
<dbReference type="InterPro" id="IPR011009">
    <property type="entry name" value="Kinase-like_dom_sf"/>
</dbReference>
<organism evidence="25 26">
    <name type="scientific">Sparus aurata</name>
    <name type="common">Gilthead sea bream</name>
    <dbReference type="NCBI Taxonomy" id="8175"/>
    <lineage>
        <taxon>Eukaryota</taxon>
        <taxon>Metazoa</taxon>
        <taxon>Chordata</taxon>
        <taxon>Craniata</taxon>
        <taxon>Vertebrata</taxon>
        <taxon>Euteleostomi</taxon>
        <taxon>Actinopterygii</taxon>
        <taxon>Neopterygii</taxon>
        <taxon>Teleostei</taxon>
        <taxon>Neoteleostei</taxon>
        <taxon>Acanthomorphata</taxon>
        <taxon>Eupercaria</taxon>
        <taxon>Spariformes</taxon>
        <taxon>Sparidae</taxon>
        <taxon>Sparus</taxon>
    </lineage>
</organism>
<dbReference type="InterPro" id="IPR000719">
    <property type="entry name" value="Prot_kinase_dom"/>
</dbReference>
<evidence type="ECO:0000256" key="18">
    <source>
        <dbReference type="PIRSR" id="PIRSR000666-3"/>
    </source>
</evidence>
<dbReference type="Proteomes" id="UP000472265">
    <property type="component" value="Chromosome 10"/>
</dbReference>
<dbReference type="InterPro" id="IPR001245">
    <property type="entry name" value="Ser-Thr/Tyr_kinase_cat_dom"/>
</dbReference>
<accession>A0A671XJW5</accession>
<dbReference type="Gene3D" id="2.60.40.10">
    <property type="entry name" value="Immunoglobulins"/>
    <property type="match status" value="1"/>
</dbReference>
<comment type="catalytic activity">
    <reaction evidence="15">
        <text>L-tyrosyl-[protein] + ATP = O-phospho-L-tyrosyl-[protein] + ADP + H(+)</text>
        <dbReference type="Rhea" id="RHEA:10596"/>
        <dbReference type="Rhea" id="RHEA-COMP:10136"/>
        <dbReference type="Rhea" id="RHEA-COMP:20101"/>
        <dbReference type="ChEBI" id="CHEBI:15378"/>
        <dbReference type="ChEBI" id="CHEBI:30616"/>
        <dbReference type="ChEBI" id="CHEBI:46858"/>
        <dbReference type="ChEBI" id="CHEBI:61978"/>
        <dbReference type="ChEBI" id="CHEBI:456216"/>
        <dbReference type="EC" id="2.7.10.1"/>
    </reaction>
</comment>
<keyword evidence="14" id="KW-0325">Glycoprotein</keyword>
<dbReference type="GO" id="GO:0006909">
    <property type="term" value="P:phagocytosis"/>
    <property type="evidence" value="ECO:0007669"/>
    <property type="project" value="TreeGrafter"/>
</dbReference>
<dbReference type="GO" id="GO:0043066">
    <property type="term" value="P:negative regulation of apoptotic process"/>
    <property type="evidence" value="ECO:0007669"/>
    <property type="project" value="TreeGrafter"/>
</dbReference>
<dbReference type="SMART" id="SM00615">
    <property type="entry name" value="EPH_lbd"/>
    <property type="match status" value="1"/>
</dbReference>
<dbReference type="PROSITE" id="PS00107">
    <property type="entry name" value="PROTEIN_KINASE_ATP"/>
    <property type="match status" value="1"/>
</dbReference>
<dbReference type="GO" id="GO:0030168">
    <property type="term" value="P:platelet activation"/>
    <property type="evidence" value="ECO:0007669"/>
    <property type="project" value="TreeGrafter"/>
</dbReference>
<protein>
    <recommendedName>
        <fullName evidence="2">receptor protein-tyrosine kinase</fullName>
        <ecNumber evidence="2">2.7.10.1</ecNumber>
    </recommendedName>
</protein>
<dbReference type="OrthoDB" id="98077at2759"/>
<keyword evidence="6" id="KW-0677">Repeat</keyword>
<evidence type="ECO:0000256" key="14">
    <source>
        <dbReference type="ARBA" id="ARBA00023180"/>
    </source>
</evidence>
<feature type="domain" description="Eph LBD" evidence="24">
    <location>
        <begin position="34"/>
        <end position="202"/>
    </location>
</feature>
<evidence type="ECO:0000256" key="9">
    <source>
        <dbReference type="ARBA" id="ARBA00022840"/>
    </source>
</evidence>
<dbReference type="SMART" id="SM00219">
    <property type="entry name" value="TyrKc"/>
    <property type="match status" value="1"/>
</dbReference>
<evidence type="ECO:0000256" key="21">
    <source>
        <dbReference type="SAM" id="SignalP"/>
    </source>
</evidence>
<dbReference type="GO" id="GO:0051897">
    <property type="term" value="P:positive regulation of phosphatidylinositol 3-kinase/protein kinase B signal transduction"/>
    <property type="evidence" value="ECO:0007669"/>
    <property type="project" value="TreeGrafter"/>
</dbReference>
<evidence type="ECO:0000256" key="4">
    <source>
        <dbReference type="ARBA" id="ARBA00022679"/>
    </source>
</evidence>
<dbReference type="GO" id="GO:0016477">
    <property type="term" value="P:cell migration"/>
    <property type="evidence" value="ECO:0007669"/>
    <property type="project" value="TreeGrafter"/>
</dbReference>
<feature type="active site" description="Proton acceptor" evidence="16">
    <location>
        <position position="685"/>
    </location>
</feature>
<dbReference type="GO" id="GO:0005524">
    <property type="term" value="F:ATP binding"/>
    <property type="evidence" value="ECO:0007669"/>
    <property type="project" value="UniProtKB-UniRule"/>
</dbReference>
<dbReference type="Gene3D" id="2.60.40.1770">
    <property type="entry name" value="ephrin a2 ectodomain"/>
    <property type="match status" value="1"/>
</dbReference>
<dbReference type="Pfam" id="PF25599">
    <property type="entry name" value="Ephrin_CRD"/>
    <property type="match status" value="1"/>
</dbReference>
<evidence type="ECO:0000256" key="8">
    <source>
        <dbReference type="ARBA" id="ARBA00022777"/>
    </source>
</evidence>
<dbReference type="AlphaFoldDB" id="A0A671XJW5"/>
<evidence type="ECO:0000256" key="16">
    <source>
        <dbReference type="PIRSR" id="PIRSR000666-1"/>
    </source>
</evidence>
<dbReference type="PRINTS" id="PR00109">
    <property type="entry name" value="TYRKINASE"/>
</dbReference>
<dbReference type="InterPro" id="IPR001090">
    <property type="entry name" value="Ephrin_rcpt_lig-bd_dom"/>
</dbReference>
<feature type="signal peptide" evidence="21">
    <location>
        <begin position="1"/>
        <end position="25"/>
    </location>
</feature>
<dbReference type="InterPro" id="IPR008266">
    <property type="entry name" value="Tyr_kinase_AS"/>
</dbReference>
<proteinExistence type="predicted"/>
<feature type="chain" id="PRO_5025586951" description="receptor protein-tyrosine kinase" evidence="21">
    <location>
        <begin position="26"/>
        <end position="893"/>
    </location>
</feature>
<feature type="domain" description="Protein kinase" evidence="22">
    <location>
        <begin position="548"/>
        <end position="820"/>
    </location>
</feature>
<keyword evidence="3" id="KW-0597">Phosphoprotein</keyword>
<dbReference type="GO" id="GO:0007399">
    <property type="term" value="P:nervous system development"/>
    <property type="evidence" value="ECO:0007669"/>
    <property type="project" value="TreeGrafter"/>
</dbReference>
<reference evidence="25" key="2">
    <citation type="submission" date="2025-08" db="UniProtKB">
        <authorList>
            <consortium name="Ensembl"/>
        </authorList>
    </citation>
    <scope>IDENTIFICATION</scope>
</reference>
<evidence type="ECO:0000256" key="11">
    <source>
        <dbReference type="ARBA" id="ARBA00023136"/>
    </source>
</evidence>
<evidence type="ECO:0000256" key="13">
    <source>
        <dbReference type="ARBA" id="ARBA00023170"/>
    </source>
</evidence>